<dbReference type="EMBL" id="OV696694">
    <property type="protein sequence ID" value="CAH1274508.1"/>
    <property type="molecule type" value="Genomic_DNA"/>
</dbReference>
<accession>A0A8K0AJD2</accession>
<reference evidence="2" key="1">
    <citation type="submission" date="2022-01" db="EMBL/GenBank/DDBJ databases">
        <authorList>
            <person name="Braso-Vives M."/>
        </authorList>
    </citation>
    <scope>NUCLEOTIDE SEQUENCE</scope>
</reference>
<gene>
    <name evidence="2" type="primary">Hypp5326</name>
    <name evidence="2" type="ORF">BLAG_LOCUS25506</name>
</gene>
<evidence type="ECO:0000313" key="3">
    <source>
        <dbReference type="Proteomes" id="UP000838412"/>
    </source>
</evidence>
<dbReference type="AlphaFoldDB" id="A0A8K0AJD2"/>
<evidence type="ECO:0000313" key="2">
    <source>
        <dbReference type="EMBL" id="CAH1274508.1"/>
    </source>
</evidence>
<keyword evidence="3" id="KW-1185">Reference proteome</keyword>
<sequence length="276" mass="30729">MMKECLPGPPRVITKRKLWGHHIHSLRDNIPIVFKIVPISSGDEDDPVIVRMERVDPEPDLEEEDTSADTTHIMMDAEHSNAEPPERHDRRRRDTTDATWPQGMATWCSLYRSWWRSRRTRLRIPVWWRRCARLVCPVAAWALAVPVVEAIKKDPVADSRLVCPVAAWALAVPVVVVAVKEDPVEVPEEEGGVHVHVARLPTEVPVVVAVKEDPVADSRLVSPVAAWALAAPVVVAVKVDPVADSRLAAEEMAVEVPEEEGGVHVHVEVARLATEE</sequence>
<organism evidence="2 3">
    <name type="scientific">Branchiostoma lanceolatum</name>
    <name type="common">Common lancelet</name>
    <name type="synonym">Amphioxus lanceolatum</name>
    <dbReference type="NCBI Taxonomy" id="7740"/>
    <lineage>
        <taxon>Eukaryota</taxon>
        <taxon>Metazoa</taxon>
        <taxon>Chordata</taxon>
        <taxon>Cephalochordata</taxon>
        <taxon>Leptocardii</taxon>
        <taxon>Amphioxiformes</taxon>
        <taxon>Branchiostomatidae</taxon>
        <taxon>Branchiostoma</taxon>
    </lineage>
</organism>
<dbReference type="Proteomes" id="UP000838412">
    <property type="component" value="Chromosome 9"/>
</dbReference>
<protein>
    <submittedName>
        <fullName evidence="2">Hypp5326 protein</fullName>
    </submittedName>
</protein>
<feature type="compositionally biased region" description="Basic and acidic residues" evidence="1">
    <location>
        <begin position="76"/>
        <end position="96"/>
    </location>
</feature>
<feature type="region of interest" description="Disordered" evidence="1">
    <location>
        <begin position="76"/>
        <end position="97"/>
    </location>
</feature>
<evidence type="ECO:0000256" key="1">
    <source>
        <dbReference type="SAM" id="MobiDB-lite"/>
    </source>
</evidence>
<name>A0A8K0AJD2_BRALA</name>
<proteinExistence type="predicted"/>